<dbReference type="InterPro" id="IPR008930">
    <property type="entry name" value="Terpenoid_cyclase/PrenylTrfase"/>
</dbReference>
<dbReference type="AlphaFoldDB" id="A0A2H0UBT5"/>
<dbReference type="Gene3D" id="1.50.10.20">
    <property type="match status" value="2"/>
</dbReference>
<evidence type="ECO:0000313" key="4">
    <source>
        <dbReference type="Proteomes" id="UP000230179"/>
    </source>
</evidence>
<evidence type="ECO:0008006" key="5">
    <source>
        <dbReference type="Google" id="ProtNLM"/>
    </source>
</evidence>
<dbReference type="Proteomes" id="UP000230179">
    <property type="component" value="Unassembled WGS sequence"/>
</dbReference>
<sequence>MIAHTLTARRTVVLLFLICTLIPAGVHAEASTTPATVATSTPSTPTATSTPSTTTATSTPSEAAETATLRLWDGSLIDSFTIDLPSTSTEASLAPTGSSDAHAVPARSVLALLTTLDETHTAFDITDLQYFDSFHSFLLNCIAVPTVSASPACYNWTYAVDGQFPSVGMDAYELQDGDVADVFFGSEWRISLDAPAAVVGEPVTVTAEHYDATNGTYDPAVAEMVGSVQFDSSYTPIVYATSTTDGDGHATLTLEGPGTYTVGLATSGYYPNATLTVSSSTTATTTDSSVSGDTGGAGATSGGSVIAFSVSRAVAYLSSVQLGDGSFGAGYLSDWAAIAYASSATSNAGLRAYLLRTASLDNVTDHERHAMALESQGINPYTGTAVDYIEPIVTTFDGNQVGDANLDNDDIFALFPLLHAGYTASDAIIARTTATIVSAQLSNGSWDNSVDVTAAGIQALTAVSALPGVSGAIACAEAYLRGQQKSDGGFGNSFSTSWVLQAIAALGESPSGWKVGGQSPLDYLAATQQADGGVEPASEPKETRIWATAYAVSAALGKPWDALLSSFDRPTTATSGAVAAPSGQVLGVATSTVETLVEATSTPPVATSTPALVEPTPRPAPRRIEQRARGVTGVTASVAFAAALPLAEPKSGPRDVTSASRSLWARLWHSFVEWITNLL</sequence>
<reference evidence="4" key="1">
    <citation type="submission" date="2017-09" db="EMBL/GenBank/DDBJ databases">
        <title>Depth-based differentiation of microbial function through sediment-hosted aquifers and enrichment of novel symbionts in the deep terrestrial subsurface.</title>
        <authorList>
            <person name="Probst A.J."/>
            <person name="Ladd B."/>
            <person name="Jarett J.K."/>
            <person name="Geller-Mcgrath D.E."/>
            <person name="Sieber C.M.K."/>
            <person name="Emerson J.B."/>
            <person name="Anantharaman K."/>
            <person name="Thomas B.C."/>
            <person name="Malmstrom R."/>
            <person name="Stieglmeier M."/>
            <person name="Klingl A."/>
            <person name="Woyke T."/>
            <person name="Ryan C.M."/>
            <person name="Banfield J.F."/>
        </authorList>
    </citation>
    <scope>NUCLEOTIDE SEQUENCE [LARGE SCALE GENOMIC DNA]</scope>
</reference>
<gene>
    <name evidence="3" type="ORF">COU19_01955</name>
</gene>
<feature type="chain" id="PRO_5013668559" description="DUF4430 domain-containing protein" evidence="2">
    <location>
        <begin position="29"/>
        <end position="679"/>
    </location>
</feature>
<dbReference type="SUPFAM" id="SSF48239">
    <property type="entry name" value="Terpenoid cyclases/Protein prenyltransferases"/>
    <property type="match status" value="1"/>
</dbReference>
<evidence type="ECO:0000313" key="3">
    <source>
        <dbReference type="EMBL" id="PIR83146.1"/>
    </source>
</evidence>
<organism evidence="3 4">
    <name type="scientific">Candidatus Kaiserbacteria bacterium CG10_big_fil_rev_8_21_14_0_10_56_12</name>
    <dbReference type="NCBI Taxonomy" id="1974611"/>
    <lineage>
        <taxon>Bacteria</taxon>
        <taxon>Candidatus Kaiseribacteriota</taxon>
    </lineage>
</organism>
<proteinExistence type="predicted"/>
<evidence type="ECO:0000256" key="2">
    <source>
        <dbReference type="SAM" id="SignalP"/>
    </source>
</evidence>
<name>A0A2H0UBT5_9BACT</name>
<dbReference type="EMBL" id="PFBL01000017">
    <property type="protein sequence ID" value="PIR83146.1"/>
    <property type="molecule type" value="Genomic_DNA"/>
</dbReference>
<evidence type="ECO:0000256" key="1">
    <source>
        <dbReference type="SAM" id="MobiDB-lite"/>
    </source>
</evidence>
<keyword evidence="2" id="KW-0732">Signal</keyword>
<feature type="region of interest" description="Disordered" evidence="1">
    <location>
        <begin position="33"/>
        <end position="63"/>
    </location>
</feature>
<feature type="signal peptide" evidence="2">
    <location>
        <begin position="1"/>
        <end position="28"/>
    </location>
</feature>
<comment type="caution">
    <text evidence="3">The sequence shown here is derived from an EMBL/GenBank/DDBJ whole genome shotgun (WGS) entry which is preliminary data.</text>
</comment>
<protein>
    <recommendedName>
        <fullName evidence="5">DUF4430 domain-containing protein</fullName>
    </recommendedName>
</protein>
<accession>A0A2H0UBT5</accession>